<feature type="transmembrane region" description="Helical" evidence="6">
    <location>
        <begin position="197"/>
        <end position="214"/>
    </location>
</feature>
<geneLocation type="mitochondrion" evidence="7"/>
<comment type="similarity">
    <text evidence="2">Belongs to the TatC family.</text>
</comment>
<dbReference type="PANTHER" id="PTHR30371:SF0">
    <property type="entry name" value="SEC-INDEPENDENT PROTEIN TRANSLOCASE PROTEIN TATC, CHLOROPLASTIC-RELATED"/>
    <property type="match status" value="1"/>
</dbReference>
<organism evidence="7">
    <name type="scientific">Pseudoperonospora humuli</name>
    <dbReference type="NCBI Taxonomy" id="162120"/>
    <lineage>
        <taxon>Eukaryota</taxon>
        <taxon>Sar</taxon>
        <taxon>Stramenopiles</taxon>
        <taxon>Oomycota</taxon>
        <taxon>Peronosporomycetes</taxon>
        <taxon>Peronosporales</taxon>
        <taxon>Peronosporaceae</taxon>
        <taxon>Pseudoperonospora</taxon>
    </lineage>
</organism>
<sequence>MTKNKIKTYLHLHLLELKYNFFIILFAFFYLFCISYYFSDQLIYLLVNNLLTKNMLKYFIFTNITEIFITNVFISLCTALFITIQLKILLIWFFLAKGLYKFENFIFIKFYFLFIIFNYLIINLIFTLIIPNIWNFFLNLNFVNSYILTIYFEPKINTYFNFIFSSFISLFIILFVFFVLFFLLFNDFFKIRIFINLRKLFYLKIILLSALITPPDMINLLFILFLFISFFEIFIYIIIYLNKYKC</sequence>
<dbReference type="GO" id="GO:0043953">
    <property type="term" value="P:protein transport by the Tat complex"/>
    <property type="evidence" value="ECO:0007669"/>
    <property type="project" value="TreeGrafter"/>
</dbReference>
<evidence type="ECO:0000256" key="3">
    <source>
        <dbReference type="ARBA" id="ARBA00022692"/>
    </source>
</evidence>
<dbReference type="GO" id="GO:0009977">
    <property type="term" value="F:proton motive force dependent protein transmembrane transporter activity"/>
    <property type="evidence" value="ECO:0007669"/>
    <property type="project" value="TreeGrafter"/>
</dbReference>
<keyword evidence="4 6" id="KW-1133">Transmembrane helix</keyword>
<evidence type="ECO:0000256" key="4">
    <source>
        <dbReference type="ARBA" id="ARBA00022989"/>
    </source>
</evidence>
<keyword evidence="7" id="KW-0496">Mitochondrion</keyword>
<dbReference type="RefSeq" id="YP_009645883.1">
    <property type="nucleotide sequence ID" value="NC_042478.1"/>
</dbReference>
<dbReference type="GO" id="GO:0033281">
    <property type="term" value="C:TAT protein transport complex"/>
    <property type="evidence" value="ECO:0007669"/>
    <property type="project" value="TreeGrafter"/>
</dbReference>
<evidence type="ECO:0000256" key="1">
    <source>
        <dbReference type="ARBA" id="ARBA00004141"/>
    </source>
</evidence>
<dbReference type="EMBL" id="MH923236">
    <property type="protein sequence ID" value="QBX98947.1"/>
    <property type="molecule type" value="Genomic_DNA"/>
</dbReference>
<dbReference type="InterPro" id="IPR002033">
    <property type="entry name" value="TatC"/>
</dbReference>
<name>A0A4D6C6D7_9STRA</name>
<dbReference type="GeneID" id="40350347"/>
<dbReference type="PANTHER" id="PTHR30371">
    <property type="entry name" value="SEC-INDEPENDENT PROTEIN TRANSLOCASE PROTEIN TATC"/>
    <property type="match status" value="1"/>
</dbReference>
<evidence type="ECO:0000256" key="5">
    <source>
        <dbReference type="ARBA" id="ARBA00023136"/>
    </source>
</evidence>
<feature type="transmembrane region" description="Helical" evidence="6">
    <location>
        <begin position="21"/>
        <end position="47"/>
    </location>
</feature>
<feature type="transmembrane region" description="Helical" evidence="6">
    <location>
        <begin position="220"/>
        <end position="241"/>
    </location>
</feature>
<evidence type="ECO:0000313" key="7">
    <source>
        <dbReference type="EMBL" id="QBX98947.1"/>
    </source>
</evidence>
<evidence type="ECO:0000256" key="2">
    <source>
        <dbReference type="ARBA" id="ARBA00008882"/>
    </source>
</evidence>
<evidence type="ECO:0000256" key="6">
    <source>
        <dbReference type="SAM" id="Phobius"/>
    </source>
</evidence>
<dbReference type="GO" id="GO:0065002">
    <property type="term" value="P:intracellular protein transmembrane transport"/>
    <property type="evidence" value="ECO:0007669"/>
    <property type="project" value="TreeGrafter"/>
</dbReference>
<proteinExistence type="inferred from homology"/>
<feature type="transmembrane region" description="Helical" evidence="6">
    <location>
        <begin position="67"/>
        <end position="95"/>
    </location>
</feature>
<dbReference type="Pfam" id="PF00902">
    <property type="entry name" value="TatC"/>
    <property type="match status" value="1"/>
</dbReference>
<feature type="transmembrane region" description="Helical" evidence="6">
    <location>
        <begin position="107"/>
        <end position="134"/>
    </location>
</feature>
<protein>
    <submittedName>
        <fullName evidence="7">Sec-independent transporter protein</fullName>
    </submittedName>
</protein>
<comment type="subcellular location">
    <subcellularLocation>
        <location evidence="1">Membrane</location>
        <topology evidence="1">Multi-pass membrane protein</topology>
    </subcellularLocation>
</comment>
<keyword evidence="5 6" id="KW-0472">Membrane</keyword>
<dbReference type="AlphaFoldDB" id="A0A4D6C6D7"/>
<reference evidence="7" key="1">
    <citation type="journal article" date="2019" name="Phytopathology">
        <title>Genome sequencing and transcriptome analysis of the hop downy mildew pathogen Pseudoperonospora humuli reveal species-specific genes for molecular detection.</title>
        <authorList>
            <person name="Rahman A."/>
            <person name="Gongora-Castillo E."/>
            <person name="Bowman M."/>
            <person name="Childs K."/>
            <person name="Gent D.H."/>
            <person name="Martin F.N."/>
            <person name="Quesada-Ocampo L.M."/>
        </authorList>
    </citation>
    <scope>NUCLEOTIDE SEQUENCE</scope>
    <source>
        <strain evidence="7">OR502AA</strain>
    </source>
</reference>
<keyword evidence="3 6" id="KW-0812">Transmembrane</keyword>
<gene>
    <name evidence="7" type="primary">secY</name>
</gene>
<feature type="transmembrane region" description="Helical" evidence="6">
    <location>
        <begin position="162"/>
        <end position="185"/>
    </location>
</feature>
<accession>A0A4D6C6D7</accession>